<keyword evidence="1" id="KW-0472">Membrane</keyword>
<dbReference type="InterPro" id="IPR032466">
    <property type="entry name" value="Metal_Hydrolase"/>
</dbReference>
<dbReference type="NCBIfam" id="NF005759">
    <property type="entry name" value="PRK07583.1"/>
    <property type="match status" value="1"/>
</dbReference>
<dbReference type="Gene3D" id="3.20.20.140">
    <property type="entry name" value="Metal-dependent hydrolases"/>
    <property type="match status" value="1"/>
</dbReference>
<keyword evidence="4" id="KW-1185">Reference proteome</keyword>
<dbReference type="PANTHER" id="PTHR32027">
    <property type="entry name" value="CYTOSINE DEAMINASE"/>
    <property type="match status" value="1"/>
</dbReference>
<dbReference type="PANTHER" id="PTHR32027:SF0">
    <property type="entry name" value="CYTOSINE DEAMINASE"/>
    <property type="match status" value="1"/>
</dbReference>
<dbReference type="Proteomes" id="UP001485043">
    <property type="component" value="Unassembled WGS sequence"/>
</dbReference>
<dbReference type="SUPFAM" id="SSF51556">
    <property type="entry name" value="Metallo-dependent hydrolases"/>
    <property type="match status" value="1"/>
</dbReference>
<feature type="domain" description="Amidohydrolase 3" evidence="2">
    <location>
        <begin position="146"/>
        <end position="350"/>
    </location>
</feature>
<dbReference type="Gene3D" id="2.30.40.10">
    <property type="entry name" value="Urease, subunit C, domain 1"/>
    <property type="match status" value="1"/>
</dbReference>
<evidence type="ECO:0000256" key="1">
    <source>
        <dbReference type="SAM" id="Phobius"/>
    </source>
</evidence>
<dbReference type="CDD" id="cd01293">
    <property type="entry name" value="Bact_CD"/>
    <property type="match status" value="1"/>
</dbReference>
<feature type="transmembrane region" description="Helical" evidence="1">
    <location>
        <begin position="441"/>
        <end position="463"/>
    </location>
</feature>
<comment type="caution">
    <text evidence="3">The sequence shown here is derived from an EMBL/GenBank/DDBJ whole genome shotgun (WGS) entry which is preliminary data.</text>
</comment>
<proteinExistence type="predicted"/>
<name>A0AAW1SYM2_9CHLO</name>
<gene>
    <name evidence="3" type="ORF">WJX84_003082</name>
</gene>
<evidence type="ECO:0000313" key="4">
    <source>
        <dbReference type="Proteomes" id="UP001485043"/>
    </source>
</evidence>
<reference evidence="3 4" key="1">
    <citation type="journal article" date="2024" name="Nat. Commun.">
        <title>Phylogenomics reveals the evolutionary origins of lichenization in chlorophyte algae.</title>
        <authorList>
            <person name="Puginier C."/>
            <person name="Libourel C."/>
            <person name="Otte J."/>
            <person name="Skaloud P."/>
            <person name="Haon M."/>
            <person name="Grisel S."/>
            <person name="Petersen M."/>
            <person name="Berrin J.G."/>
            <person name="Delaux P.M."/>
            <person name="Dal Grande F."/>
            <person name="Keller J."/>
        </authorList>
    </citation>
    <scope>NUCLEOTIDE SEQUENCE [LARGE SCALE GENOMIC DNA]</scope>
    <source>
        <strain evidence="3 4">SAG 2523</strain>
    </source>
</reference>
<organism evidence="3 4">
    <name type="scientific">Apatococcus fuscideae</name>
    <dbReference type="NCBI Taxonomy" id="2026836"/>
    <lineage>
        <taxon>Eukaryota</taxon>
        <taxon>Viridiplantae</taxon>
        <taxon>Chlorophyta</taxon>
        <taxon>core chlorophytes</taxon>
        <taxon>Trebouxiophyceae</taxon>
        <taxon>Chlorellales</taxon>
        <taxon>Chlorellaceae</taxon>
        <taxon>Apatococcus</taxon>
    </lineage>
</organism>
<evidence type="ECO:0000313" key="3">
    <source>
        <dbReference type="EMBL" id="KAK9861798.1"/>
    </source>
</evidence>
<dbReference type="Pfam" id="PF07969">
    <property type="entry name" value="Amidohydro_3"/>
    <property type="match status" value="1"/>
</dbReference>
<dbReference type="InterPro" id="IPR052349">
    <property type="entry name" value="Metallo-hydrolase_Enzymes"/>
</dbReference>
<dbReference type="InterPro" id="IPR013108">
    <property type="entry name" value="Amidohydro_3"/>
</dbReference>
<dbReference type="InterPro" id="IPR011059">
    <property type="entry name" value="Metal-dep_hydrolase_composite"/>
</dbReference>
<dbReference type="GO" id="GO:0006209">
    <property type="term" value="P:cytosine catabolic process"/>
    <property type="evidence" value="ECO:0007669"/>
    <property type="project" value="TreeGrafter"/>
</dbReference>
<keyword evidence="1" id="KW-1133">Transmembrane helix</keyword>
<accession>A0AAW1SYM2</accession>
<dbReference type="EMBL" id="JALJOV010000699">
    <property type="protein sequence ID" value="KAK9861798.1"/>
    <property type="molecule type" value="Genomic_DNA"/>
</dbReference>
<sequence length="475" mass="52324">MALPTFADLHTHIDKGHTCERSRNPDGSLTGADRSTAADASFWNQEDVFRRMDFSLKCAYAHGTSALRTHLINLQPNQRDLTWPTFSQLRKRWAGKVELQGVSLVVLSFYRDLAQATQLANVVKEHSGILGAAVCCAENGGSPCDDWTTCHKDQSFLLDRIFSLAKERDLDLDFHVDENGNEQAKGLLAVACKTIQHGYQGRVVCGHCCSLALMDSKTAARIMAKAAEARITIVSLPLVNQWTQDRSQNSMGSRTPRWRGIPPLHELHAAGIPVALASDNTRDQFYAYGDLDMLEVFSQGCRIGHLDRPYKDWPLSVGATPAAAMRLPEHGRIRVGGPANFILFRARCFSELLSRPQIDRVVVRNGAASEARPPDYSELDYLPKVSWLKSSAKASSLDSGGQHDAGIKALHMPHPSDFSMEAVKRSRAAQPLHAAVSTGRWVLWTILLPAIIGILVLGVSSLLRHHTSIRLDIAT</sequence>
<protein>
    <recommendedName>
        <fullName evidence="2">Amidohydrolase 3 domain-containing protein</fullName>
    </recommendedName>
</protein>
<keyword evidence="1" id="KW-0812">Transmembrane</keyword>
<dbReference type="GO" id="GO:0004131">
    <property type="term" value="F:cytosine deaminase activity"/>
    <property type="evidence" value="ECO:0007669"/>
    <property type="project" value="TreeGrafter"/>
</dbReference>
<dbReference type="GO" id="GO:0035888">
    <property type="term" value="F:isoguanine deaminase activity"/>
    <property type="evidence" value="ECO:0007669"/>
    <property type="project" value="TreeGrafter"/>
</dbReference>
<evidence type="ECO:0000259" key="2">
    <source>
        <dbReference type="Pfam" id="PF07969"/>
    </source>
</evidence>
<dbReference type="AlphaFoldDB" id="A0AAW1SYM2"/>